<keyword evidence="2" id="KW-1185">Reference proteome</keyword>
<reference evidence="1 2" key="1">
    <citation type="submission" date="2019-09" db="EMBL/GenBank/DDBJ databases">
        <title>Taxonomy of Antarctic Massilia spp.: description of Massilia rubra sp. nov., Massilia aquatica sp. nov., Massilia mucilaginosa sp. nov., Massilia frigida sp. nov. isolated from streams, lakes and regoliths.</title>
        <authorList>
            <person name="Holochova P."/>
            <person name="Sedlacek I."/>
            <person name="Kralova S."/>
            <person name="Maslanova I."/>
            <person name="Busse H.-J."/>
            <person name="Stankova E."/>
            <person name="Vrbovska V."/>
            <person name="Kovarovic V."/>
            <person name="Bartak M."/>
            <person name="Svec P."/>
            <person name="Pantucek R."/>
        </authorList>
    </citation>
    <scope>NUCLEOTIDE SEQUENCE [LARGE SCALE GENOMIC DNA]</scope>
    <source>
        <strain evidence="1 2">CCM 8692</strain>
    </source>
</reference>
<evidence type="ECO:0000313" key="1">
    <source>
        <dbReference type="EMBL" id="NHZ37693.1"/>
    </source>
</evidence>
<dbReference type="RefSeq" id="WP_167231317.1">
    <property type="nucleotide sequence ID" value="NZ_VUYU01000032.1"/>
</dbReference>
<proteinExistence type="predicted"/>
<dbReference type="EMBL" id="VUYU01000032">
    <property type="protein sequence ID" value="NHZ37693.1"/>
    <property type="molecule type" value="Genomic_DNA"/>
</dbReference>
<accession>A0ABX0LS80</accession>
<comment type="caution">
    <text evidence="1">The sequence shown here is derived from an EMBL/GenBank/DDBJ whole genome shotgun (WGS) entry which is preliminary data.</text>
</comment>
<evidence type="ECO:0000313" key="2">
    <source>
        <dbReference type="Proteomes" id="UP000785613"/>
    </source>
</evidence>
<dbReference type="Proteomes" id="UP000785613">
    <property type="component" value="Unassembled WGS sequence"/>
</dbReference>
<gene>
    <name evidence="1" type="ORF">F0185_29445</name>
</gene>
<name>A0ABX0LS80_9BURK</name>
<sequence length="253" mass="28773">MTSDLRCAEHDIRKIESLLLGHEITRSYFRGELYDWLESRFDGIFLELIEKQPVKLDMETSARLFMIPDKSTARVLNVNEHGNAPAGMKIHFFNSFVPDGDQNSVIVFRMEKMPGVWCDALYIDTMMLRPDAPAGLCTVAFGLMAVTAWRLGFDHIQVYAAGRGPLCPRDSDAMIGYCIWPKFGFDAPVNVAEMSRHPTVSMHGLCTVQEVVARTPEWWDACGSGRLMQFDLYPTSQSWSILIKYLWTTLTDF</sequence>
<protein>
    <submittedName>
        <fullName evidence="1">Uncharacterized protein</fullName>
    </submittedName>
</protein>
<organism evidence="1 2">
    <name type="scientific">Massilia rubra</name>
    <dbReference type="NCBI Taxonomy" id="2607910"/>
    <lineage>
        <taxon>Bacteria</taxon>
        <taxon>Pseudomonadati</taxon>
        <taxon>Pseudomonadota</taxon>
        <taxon>Betaproteobacteria</taxon>
        <taxon>Burkholderiales</taxon>
        <taxon>Oxalobacteraceae</taxon>
        <taxon>Telluria group</taxon>
        <taxon>Massilia</taxon>
    </lineage>
</organism>